<dbReference type="Gene3D" id="2.60.120.280">
    <property type="entry name" value="Regulatory protein AraC"/>
    <property type="match status" value="1"/>
</dbReference>
<dbReference type="RefSeq" id="WP_161837224.1">
    <property type="nucleotide sequence ID" value="NZ_CP048000.1"/>
</dbReference>
<dbReference type="GO" id="GO:0043565">
    <property type="term" value="F:sequence-specific DNA binding"/>
    <property type="evidence" value="ECO:0007669"/>
    <property type="project" value="InterPro"/>
</dbReference>
<evidence type="ECO:0000256" key="2">
    <source>
        <dbReference type="ARBA" id="ARBA00023125"/>
    </source>
</evidence>
<dbReference type="KEGG" id="anr:Ana3638_06040"/>
<dbReference type="InterPro" id="IPR018060">
    <property type="entry name" value="HTH_AraC"/>
</dbReference>
<dbReference type="InterPro" id="IPR018062">
    <property type="entry name" value="HTH_AraC-typ_CS"/>
</dbReference>
<dbReference type="PANTHER" id="PTHR43280:SF28">
    <property type="entry name" value="HTH-TYPE TRANSCRIPTIONAL ACTIVATOR RHAS"/>
    <property type="match status" value="1"/>
</dbReference>
<dbReference type="EMBL" id="CP048000">
    <property type="protein sequence ID" value="QHQ60388.1"/>
    <property type="molecule type" value="Genomic_DNA"/>
</dbReference>
<dbReference type="GO" id="GO:0003700">
    <property type="term" value="F:DNA-binding transcription factor activity"/>
    <property type="evidence" value="ECO:0007669"/>
    <property type="project" value="InterPro"/>
</dbReference>
<reference evidence="5 6" key="1">
    <citation type="submission" date="2020-01" db="EMBL/GenBank/DDBJ databases">
        <title>Genome analysis of Anaerocolumna sp. CBA3638.</title>
        <authorList>
            <person name="Kim J."/>
            <person name="Roh S.W."/>
        </authorList>
    </citation>
    <scope>NUCLEOTIDE SEQUENCE [LARGE SCALE GENOMIC DNA]</scope>
    <source>
        <strain evidence="5 6">CBA3638</strain>
    </source>
</reference>
<accession>A0A6P1TM33</accession>
<dbReference type="InterPro" id="IPR037923">
    <property type="entry name" value="HTH-like"/>
</dbReference>
<sequence>MEHIVSFLYDENRINNQFIVEMTGITYPDPHYYVNRDNSRIFCLEYIMEGEGTVHMDNQVIYPSKGDIYILPRGHHHRYYSSSNNPWKKIWMNIHGPLCDLLINTYHLEGVLLIKGLDLLDLFQKFLTVCEDKEVGTAITFQKCSLIYHEIISRISMYLYDKPIVKNATAYKIKEYIDTNIYEKFSINMLAETACLSPSQLNRIFKKEFLKTPYEYILEQKIETAKLLLTNTNISIKQIAFQLNFSDEHYFSNCFKERCSVSPKAFANRDNRNK</sequence>
<dbReference type="SMART" id="SM00342">
    <property type="entry name" value="HTH_ARAC"/>
    <property type="match status" value="1"/>
</dbReference>
<keyword evidence="2" id="KW-0238">DNA-binding</keyword>
<protein>
    <submittedName>
        <fullName evidence="5">Helix-turn-helix domain-containing protein</fullName>
    </submittedName>
</protein>
<dbReference type="SUPFAM" id="SSF51215">
    <property type="entry name" value="Regulatory protein AraC"/>
    <property type="match status" value="1"/>
</dbReference>
<organism evidence="5 6">
    <name type="scientific">Anaerocolumna sedimenticola</name>
    <dbReference type="NCBI Taxonomy" id="2696063"/>
    <lineage>
        <taxon>Bacteria</taxon>
        <taxon>Bacillati</taxon>
        <taxon>Bacillota</taxon>
        <taxon>Clostridia</taxon>
        <taxon>Lachnospirales</taxon>
        <taxon>Lachnospiraceae</taxon>
        <taxon>Anaerocolumna</taxon>
    </lineage>
</organism>
<dbReference type="Pfam" id="PF12833">
    <property type="entry name" value="HTH_18"/>
    <property type="match status" value="1"/>
</dbReference>
<dbReference type="SUPFAM" id="SSF46689">
    <property type="entry name" value="Homeodomain-like"/>
    <property type="match status" value="2"/>
</dbReference>
<keyword evidence="6" id="KW-1185">Reference proteome</keyword>
<keyword evidence="1" id="KW-0805">Transcription regulation</keyword>
<evidence type="ECO:0000259" key="4">
    <source>
        <dbReference type="PROSITE" id="PS01124"/>
    </source>
</evidence>
<name>A0A6P1TM33_9FIRM</name>
<gene>
    <name evidence="5" type="ORF">Ana3638_06040</name>
</gene>
<dbReference type="PANTHER" id="PTHR43280">
    <property type="entry name" value="ARAC-FAMILY TRANSCRIPTIONAL REGULATOR"/>
    <property type="match status" value="1"/>
</dbReference>
<dbReference type="InterPro" id="IPR009057">
    <property type="entry name" value="Homeodomain-like_sf"/>
</dbReference>
<dbReference type="Proteomes" id="UP000464314">
    <property type="component" value="Chromosome"/>
</dbReference>
<proteinExistence type="predicted"/>
<keyword evidence="3" id="KW-0804">Transcription</keyword>
<evidence type="ECO:0000256" key="1">
    <source>
        <dbReference type="ARBA" id="ARBA00023015"/>
    </source>
</evidence>
<feature type="domain" description="HTH araC/xylS-type" evidence="4">
    <location>
        <begin position="171"/>
        <end position="269"/>
    </location>
</feature>
<evidence type="ECO:0000256" key="3">
    <source>
        <dbReference type="ARBA" id="ARBA00023163"/>
    </source>
</evidence>
<evidence type="ECO:0000313" key="6">
    <source>
        <dbReference type="Proteomes" id="UP000464314"/>
    </source>
</evidence>
<evidence type="ECO:0000313" key="5">
    <source>
        <dbReference type="EMBL" id="QHQ60388.1"/>
    </source>
</evidence>
<dbReference type="PROSITE" id="PS01124">
    <property type="entry name" value="HTH_ARAC_FAMILY_2"/>
    <property type="match status" value="1"/>
</dbReference>
<dbReference type="Pfam" id="PF02311">
    <property type="entry name" value="AraC_binding"/>
    <property type="match status" value="1"/>
</dbReference>
<dbReference type="InterPro" id="IPR003313">
    <property type="entry name" value="AraC-bd"/>
</dbReference>
<dbReference type="Gene3D" id="1.10.10.60">
    <property type="entry name" value="Homeodomain-like"/>
    <property type="match status" value="2"/>
</dbReference>
<dbReference type="AlphaFoldDB" id="A0A6P1TM33"/>
<dbReference type="PROSITE" id="PS00041">
    <property type="entry name" value="HTH_ARAC_FAMILY_1"/>
    <property type="match status" value="1"/>
</dbReference>